<dbReference type="AlphaFoldDB" id="A0A8S2XYW1"/>
<dbReference type="GO" id="GO:0005737">
    <property type="term" value="C:cytoplasm"/>
    <property type="evidence" value="ECO:0007669"/>
    <property type="project" value="TreeGrafter"/>
</dbReference>
<dbReference type="GO" id="GO:0048512">
    <property type="term" value="P:circadian behavior"/>
    <property type="evidence" value="ECO:0007669"/>
    <property type="project" value="TreeGrafter"/>
</dbReference>
<gene>
    <name evidence="1" type="ORF">BYL167_LOCUS36904</name>
</gene>
<name>A0A8S2XYW1_9BILA</name>
<dbReference type="PANTHER" id="PTHR46306">
    <property type="entry name" value="BTB/POZ DOMAIN-CONTAINING PROTEIN 9"/>
    <property type="match status" value="1"/>
</dbReference>
<accession>A0A8S2XYW1</accession>
<evidence type="ECO:0000313" key="1">
    <source>
        <dbReference type="EMBL" id="CAF4520892.1"/>
    </source>
</evidence>
<evidence type="ECO:0000313" key="2">
    <source>
        <dbReference type="Proteomes" id="UP000681967"/>
    </source>
</evidence>
<organism evidence="1 2">
    <name type="scientific">Rotaria magnacalcarata</name>
    <dbReference type="NCBI Taxonomy" id="392030"/>
    <lineage>
        <taxon>Eukaryota</taxon>
        <taxon>Metazoa</taxon>
        <taxon>Spiralia</taxon>
        <taxon>Gnathifera</taxon>
        <taxon>Rotifera</taxon>
        <taxon>Eurotatoria</taxon>
        <taxon>Bdelloidea</taxon>
        <taxon>Philodinida</taxon>
        <taxon>Philodinidae</taxon>
        <taxon>Rotaria</taxon>
    </lineage>
</organism>
<comment type="caution">
    <text evidence="1">The sequence shown here is derived from an EMBL/GenBank/DDBJ whole genome shotgun (WGS) entry which is preliminary data.</text>
</comment>
<protein>
    <submittedName>
        <fullName evidence="1">Uncharacterized protein</fullName>
    </submittedName>
</protein>
<dbReference type="EMBL" id="CAJOBH010081832">
    <property type="protein sequence ID" value="CAF4520892.1"/>
    <property type="molecule type" value="Genomic_DNA"/>
</dbReference>
<dbReference type="Proteomes" id="UP000681967">
    <property type="component" value="Unassembled WGS sequence"/>
</dbReference>
<reference evidence="1" key="1">
    <citation type="submission" date="2021-02" db="EMBL/GenBank/DDBJ databases">
        <authorList>
            <person name="Nowell W R."/>
        </authorList>
    </citation>
    <scope>NUCLEOTIDE SEQUENCE</scope>
</reference>
<sequence>PAQNVATLEARAIVSEGVSRVRNALINGDYLSYDWDSGRN</sequence>
<feature type="non-terminal residue" evidence="1">
    <location>
        <position position="1"/>
    </location>
</feature>
<dbReference type="GO" id="GO:0050804">
    <property type="term" value="P:modulation of chemical synaptic transmission"/>
    <property type="evidence" value="ECO:0007669"/>
    <property type="project" value="TreeGrafter"/>
</dbReference>
<proteinExistence type="predicted"/>
<dbReference type="InterPro" id="IPR052407">
    <property type="entry name" value="BTB_POZ_domain_cont_9"/>
</dbReference>
<dbReference type="GO" id="GO:0008344">
    <property type="term" value="P:adult locomotory behavior"/>
    <property type="evidence" value="ECO:0007669"/>
    <property type="project" value="TreeGrafter"/>
</dbReference>
<dbReference type="PANTHER" id="PTHR46306:SF1">
    <property type="entry name" value="BTB_POZ DOMAIN-CONTAINING PROTEIN 9"/>
    <property type="match status" value="1"/>
</dbReference>